<dbReference type="EMBL" id="FNMZ01000002">
    <property type="protein sequence ID" value="SDW90168.1"/>
    <property type="molecule type" value="Genomic_DNA"/>
</dbReference>
<sequence length="149" mass="15213">MTRRARPLPTVAAFAVLVALASPGVGAAQTREPAPGPLDAAAAALSAPAPASVSAPVGTPVATPGATQPPGADEITFRKLPYGTTQRFNARNAASPVDATPEIRALQDPDAEGRYQQQVERARALKALREAGSSSLSHLPDMTSGAPRN</sequence>
<evidence type="ECO:0000313" key="3">
    <source>
        <dbReference type="EMBL" id="SDW90168.1"/>
    </source>
</evidence>
<feature type="compositionally biased region" description="Low complexity" evidence="1">
    <location>
        <begin position="49"/>
        <end position="62"/>
    </location>
</feature>
<proteinExistence type="predicted"/>
<feature type="chain" id="PRO_5011793710" description="DUF4148 domain-containing protein" evidence="2">
    <location>
        <begin position="28"/>
        <end position="149"/>
    </location>
</feature>
<dbReference type="AlphaFoldDB" id="A0A1H2XBP9"/>
<feature type="region of interest" description="Disordered" evidence="1">
    <location>
        <begin position="49"/>
        <end position="74"/>
    </location>
</feature>
<feature type="signal peptide" evidence="2">
    <location>
        <begin position="1"/>
        <end position="27"/>
    </location>
</feature>
<evidence type="ECO:0000256" key="1">
    <source>
        <dbReference type="SAM" id="MobiDB-lite"/>
    </source>
</evidence>
<dbReference type="STRING" id="356660.SAMN05444336_102678"/>
<feature type="region of interest" description="Disordered" evidence="1">
    <location>
        <begin position="129"/>
        <end position="149"/>
    </location>
</feature>
<organism evidence="3 4">
    <name type="scientific">Albimonas donghaensis</name>
    <dbReference type="NCBI Taxonomy" id="356660"/>
    <lineage>
        <taxon>Bacteria</taxon>
        <taxon>Pseudomonadati</taxon>
        <taxon>Pseudomonadota</taxon>
        <taxon>Alphaproteobacteria</taxon>
        <taxon>Rhodobacterales</taxon>
        <taxon>Paracoccaceae</taxon>
        <taxon>Albimonas</taxon>
    </lineage>
</organism>
<accession>A0A1H2XBP9</accession>
<evidence type="ECO:0008006" key="5">
    <source>
        <dbReference type="Google" id="ProtNLM"/>
    </source>
</evidence>
<keyword evidence="2" id="KW-0732">Signal</keyword>
<name>A0A1H2XBP9_9RHOB</name>
<dbReference type="RefSeq" id="WP_092680886.1">
    <property type="nucleotide sequence ID" value="NZ_FNMZ01000002.1"/>
</dbReference>
<evidence type="ECO:0000313" key="4">
    <source>
        <dbReference type="Proteomes" id="UP000199118"/>
    </source>
</evidence>
<evidence type="ECO:0000256" key="2">
    <source>
        <dbReference type="SAM" id="SignalP"/>
    </source>
</evidence>
<gene>
    <name evidence="3" type="ORF">SAMN05444336_102678</name>
</gene>
<keyword evidence="4" id="KW-1185">Reference proteome</keyword>
<protein>
    <recommendedName>
        <fullName evidence="5">DUF4148 domain-containing protein</fullName>
    </recommendedName>
</protein>
<reference evidence="3 4" key="1">
    <citation type="submission" date="2016-10" db="EMBL/GenBank/DDBJ databases">
        <authorList>
            <person name="de Groot N.N."/>
        </authorList>
    </citation>
    <scope>NUCLEOTIDE SEQUENCE [LARGE SCALE GENOMIC DNA]</scope>
    <source>
        <strain evidence="3 4">DSM 17890</strain>
    </source>
</reference>
<dbReference type="Proteomes" id="UP000199118">
    <property type="component" value="Unassembled WGS sequence"/>
</dbReference>